<dbReference type="Gene3D" id="3.40.50.300">
    <property type="entry name" value="P-loop containing nucleotide triphosphate hydrolases"/>
    <property type="match status" value="1"/>
</dbReference>
<evidence type="ECO:0000259" key="2">
    <source>
        <dbReference type="Pfam" id="PF17863"/>
    </source>
</evidence>
<gene>
    <name evidence="3" type="ORF">I8J29_21060</name>
</gene>
<dbReference type="Gene3D" id="1.10.8.80">
    <property type="entry name" value="Magnesium chelatase subunit I, C-Terminal domain"/>
    <property type="match status" value="1"/>
</dbReference>
<feature type="domain" description="ATPase AAA-3" evidence="1">
    <location>
        <begin position="68"/>
        <end position="198"/>
    </location>
</feature>
<dbReference type="PIRSF" id="PIRSF002849">
    <property type="entry name" value="AAA_ATPase_chaperone_MoxR_prd"/>
    <property type="match status" value="1"/>
</dbReference>
<dbReference type="SUPFAM" id="SSF52540">
    <property type="entry name" value="P-loop containing nucleoside triphosphate hydrolases"/>
    <property type="match status" value="1"/>
</dbReference>
<accession>A0ABS3WF24</accession>
<dbReference type="Proteomes" id="UP000670947">
    <property type="component" value="Unassembled WGS sequence"/>
</dbReference>
<dbReference type="InterPro" id="IPR011703">
    <property type="entry name" value="ATPase_AAA-3"/>
</dbReference>
<proteinExistence type="predicted"/>
<feature type="domain" description="ChlI/MoxR AAA lid" evidence="2">
    <location>
        <begin position="261"/>
        <end position="332"/>
    </location>
</feature>
<dbReference type="InterPro" id="IPR027417">
    <property type="entry name" value="P-loop_NTPase"/>
</dbReference>
<name>A0ABS3WF24_9BACL</name>
<dbReference type="RefSeq" id="WP_208849455.1">
    <property type="nucleotide sequence ID" value="NZ_JAGGDJ010000021.1"/>
</dbReference>
<dbReference type="Pfam" id="PF07726">
    <property type="entry name" value="AAA_3"/>
    <property type="match status" value="1"/>
</dbReference>
<dbReference type="Pfam" id="PF17863">
    <property type="entry name" value="AAA_lid_2"/>
    <property type="match status" value="1"/>
</dbReference>
<reference evidence="3 4" key="1">
    <citation type="submission" date="2021-03" db="EMBL/GenBank/DDBJ databases">
        <title>Paenibacillus artemisicola MWE-103 whole genome sequence.</title>
        <authorList>
            <person name="Ham Y.J."/>
        </authorList>
    </citation>
    <scope>NUCLEOTIDE SEQUENCE [LARGE SCALE GENOMIC DNA]</scope>
    <source>
        <strain evidence="3 4">MWE-103</strain>
    </source>
</reference>
<keyword evidence="4" id="KW-1185">Reference proteome</keyword>
<dbReference type="CDD" id="cd00009">
    <property type="entry name" value="AAA"/>
    <property type="match status" value="1"/>
</dbReference>
<evidence type="ECO:0000259" key="1">
    <source>
        <dbReference type="Pfam" id="PF07726"/>
    </source>
</evidence>
<dbReference type="InterPro" id="IPR050764">
    <property type="entry name" value="CbbQ/NirQ/NorQ/GpvN"/>
</dbReference>
<dbReference type="PANTHER" id="PTHR42759:SF5">
    <property type="entry name" value="METHANOL DEHYDROGENASE REGULATOR"/>
    <property type="match status" value="1"/>
</dbReference>
<protein>
    <submittedName>
        <fullName evidence="3">MoxR family ATPase</fullName>
    </submittedName>
</protein>
<comment type="caution">
    <text evidence="3">The sequence shown here is derived from an EMBL/GenBank/DDBJ whole genome shotgun (WGS) entry which is preliminary data.</text>
</comment>
<organism evidence="3 4">
    <name type="scientific">Paenibacillus artemisiicola</name>
    <dbReference type="NCBI Taxonomy" id="1172618"/>
    <lineage>
        <taxon>Bacteria</taxon>
        <taxon>Bacillati</taxon>
        <taxon>Bacillota</taxon>
        <taxon>Bacilli</taxon>
        <taxon>Bacillales</taxon>
        <taxon>Paenibacillaceae</taxon>
        <taxon>Paenibacillus</taxon>
    </lineage>
</organism>
<evidence type="ECO:0000313" key="4">
    <source>
        <dbReference type="Proteomes" id="UP000670947"/>
    </source>
</evidence>
<sequence length="350" mass="38085">MILKPSTTKQSQQGDNGAAEPHFAAEADLWPEAAQQSLQLMLARVNSVLLGKEEVVSRVFGALLAGGHVLLEDVPGVGKTLLVRAIARVIGGEFRRIQFTSDLQPADVVGGMVWDGKRSELVFRQGPLMANVVLADEINRTPPRTQSALLEAMEERSVSADGETRPLPQPFMLLATQNPLRDDGTYPLPEAQLDRFMMRLSIGYPAPEDEIGMLASGRQRLLPELLRPVIVPEEWMRMQKDAQSVHVHPALLAYAVHVVGATRASAELQLGASPRATLDWVRASQAAAYVAGRRYVVPDDMKGTAEPVLAHRLLVRDEAWVKGRTAAKVLSDIVAAAPVPMPASEGGRRR</sequence>
<evidence type="ECO:0000313" key="3">
    <source>
        <dbReference type="EMBL" id="MBO7746711.1"/>
    </source>
</evidence>
<dbReference type="InterPro" id="IPR041628">
    <property type="entry name" value="ChlI/MoxR_AAA_lid"/>
</dbReference>
<dbReference type="PANTHER" id="PTHR42759">
    <property type="entry name" value="MOXR FAMILY PROTEIN"/>
    <property type="match status" value="1"/>
</dbReference>
<dbReference type="EMBL" id="JAGGDJ010000021">
    <property type="protein sequence ID" value="MBO7746711.1"/>
    <property type="molecule type" value="Genomic_DNA"/>
</dbReference>